<keyword evidence="4" id="KW-1185">Reference proteome</keyword>
<gene>
    <name evidence="2" type="ORF">HAP48_038690</name>
    <name evidence="3" type="ORF">WDK88_35545</name>
</gene>
<dbReference type="Proteomes" id="UP001432046">
    <property type="component" value="Chromosome"/>
</dbReference>
<sequence length="136" mass="14891">MFLLASRIKTFGVIAGWLALAFIAFVTLSPIRFRPSFANLQVEHFAAFAVMALAFMLGYPRRTALIVLFVIFSAFTLEAIQLLTLDRHGRLLDAIVKAAGGLAGIGVGRLTLLVLRKRSAGLKLCAQRRDDVGRQC</sequence>
<keyword evidence="1" id="KW-1133">Transmembrane helix</keyword>
<evidence type="ECO:0000313" key="2">
    <source>
        <dbReference type="EMBL" id="NVI48682.1"/>
    </source>
</evidence>
<accession>A0A973W6X8</accession>
<reference evidence="3" key="2">
    <citation type="journal article" date="2021" name="Int. J. Syst. Evol. Microbiol.">
        <title>Bradyrhizobium septentrionale sp. nov. (sv. septentrionale) and Bradyrhizobium quebecense sp. nov. (sv. septentrionale) associated with legumes native to Canada possess rearranged symbiosis genes and numerous insertion sequences.</title>
        <authorList>
            <person name="Bromfield E.S.P."/>
            <person name="Cloutier S."/>
        </authorList>
    </citation>
    <scope>NUCLEOTIDE SEQUENCE</scope>
    <source>
        <strain evidence="3">5S5</strain>
    </source>
</reference>
<dbReference type="AlphaFoldDB" id="A0A973W6X8"/>
<reference evidence="3" key="3">
    <citation type="submission" date="2024-03" db="EMBL/GenBank/DDBJ databases">
        <authorList>
            <person name="Bromfield E.S.P."/>
            <person name="Cloutier S."/>
        </authorList>
    </citation>
    <scope>NUCLEOTIDE SEQUENCE</scope>
    <source>
        <strain evidence="3">5S5</strain>
    </source>
</reference>
<feature type="transmembrane region" description="Helical" evidence="1">
    <location>
        <begin position="37"/>
        <end position="57"/>
    </location>
</feature>
<keyword evidence="1" id="KW-0472">Membrane</keyword>
<evidence type="ECO:0000256" key="1">
    <source>
        <dbReference type="SAM" id="Phobius"/>
    </source>
</evidence>
<reference evidence="2" key="1">
    <citation type="submission" date="2020-06" db="EMBL/GenBank/DDBJ databases">
        <title>Whole Genome Sequence of Bradyrhizobium sp. Strain 1S1.</title>
        <authorList>
            <person name="Bromfield E.S.P."/>
            <person name="Cloutier S."/>
        </authorList>
    </citation>
    <scope>NUCLEOTIDE SEQUENCE [LARGE SCALE GENOMIC DNA]</scope>
    <source>
        <strain evidence="2">1S1</strain>
    </source>
</reference>
<name>A0A973W6X8_9BRAD</name>
<feature type="transmembrane region" description="Helical" evidence="1">
    <location>
        <begin position="64"/>
        <end position="83"/>
    </location>
</feature>
<evidence type="ECO:0000313" key="4">
    <source>
        <dbReference type="Proteomes" id="UP001432046"/>
    </source>
</evidence>
<dbReference type="EMBL" id="JAAOLE020000001">
    <property type="protein sequence ID" value="NVI48682.1"/>
    <property type="molecule type" value="Genomic_DNA"/>
</dbReference>
<keyword evidence="1" id="KW-0812">Transmembrane</keyword>
<proteinExistence type="predicted"/>
<organism evidence="2">
    <name type="scientific">Bradyrhizobium septentrionale</name>
    <dbReference type="NCBI Taxonomy" id="1404411"/>
    <lineage>
        <taxon>Bacteria</taxon>
        <taxon>Pseudomonadati</taxon>
        <taxon>Pseudomonadota</taxon>
        <taxon>Alphaproteobacteria</taxon>
        <taxon>Hyphomicrobiales</taxon>
        <taxon>Nitrobacteraceae</taxon>
        <taxon>Bradyrhizobium</taxon>
    </lineage>
</organism>
<protein>
    <submittedName>
        <fullName evidence="2">VanZ family protein</fullName>
    </submittedName>
</protein>
<evidence type="ECO:0000313" key="3">
    <source>
        <dbReference type="EMBL" id="WXC78644.1"/>
    </source>
</evidence>
<feature type="transmembrane region" description="Helical" evidence="1">
    <location>
        <begin position="12"/>
        <end position="31"/>
    </location>
</feature>
<dbReference type="EMBL" id="CP147711">
    <property type="protein sequence ID" value="WXC78644.1"/>
    <property type="molecule type" value="Genomic_DNA"/>
</dbReference>
<dbReference type="RefSeq" id="WP_175612351.1">
    <property type="nucleotide sequence ID" value="NZ_CP088285.1"/>
</dbReference>
<feature type="transmembrane region" description="Helical" evidence="1">
    <location>
        <begin position="95"/>
        <end position="115"/>
    </location>
</feature>